<dbReference type="EMBL" id="JATAAI010000006">
    <property type="protein sequence ID" value="KAK1745111.1"/>
    <property type="molecule type" value="Genomic_DNA"/>
</dbReference>
<evidence type="ECO:0000313" key="3">
    <source>
        <dbReference type="Proteomes" id="UP001224775"/>
    </source>
</evidence>
<dbReference type="AlphaFoldDB" id="A0AAD8YH68"/>
<protein>
    <submittedName>
        <fullName evidence="2">Uncharacterized protein</fullName>
    </submittedName>
</protein>
<organism evidence="2 3">
    <name type="scientific">Skeletonema marinoi</name>
    <dbReference type="NCBI Taxonomy" id="267567"/>
    <lineage>
        <taxon>Eukaryota</taxon>
        <taxon>Sar</taxon>
        <taxon>Stramenopiles</taxon>
        <taxon>Ochrophyta</taxon>
        <taxon>Bacillariophyta</taxon>
        <taxon>Coscinodiscophyceae</taxon>
        <taxon>Thalassiosirophycidae</taxon>
        <taxon>Thalassiosirales</taxon>
        <taxon>Skeletonemataceae</taxon>
        <taxon>Skeletonema</taxon>
        <taxon>Skeletonema marinoi-dohrnii complex</taxon>
    </lineage>
</organism>
<keyword evidence="3" id="KW-1185">Reference proteome</keyword>
<evidence type="ECO:0000256" key="1">
    <source>
        <dbReference type="SAM" id="MobiDB-lite"/>
    </source>
</evidence>
<comment type="caution">
    <text evidence="2">The sequence shown here is derived from an EMBL/GenBank/DDBJ whole genome shotgun (WGS) entry which is preliminary data.</text>
</comment>
<evidence type="ECO:0000313" key="2">
    <source>
        <dbReference type="EMBL" id="KAK1745111.1"/>
    </source>
</evidence>
<proteinExistence type="predicted"/>
<sequence>MSETLSLRGTLKGHNDWVTSIATTSEDPTSSFPDLVISPSSSGASPTLVAMTTLTDMPSVP</sequence>
<reference evidence="2" key="1">
    <citation type="submission" date="2023-06" db="EMBL/GenBank/DDBJ databases">
        <title>Survivors Of The Sea: Transcriptome response of Skeletonema marinoi to long-term dormancy.</title>
        <authorList>
            <person name="Pinder M.I.M."/>
            <person name="Kourtchenko O."/>
            <person name="Robertson E.K."/>
            <person name="Larsson T."/>
            <person name="Maumus F."/>
            <person name="Osuna-Cruz C.M."/>
            <person name="Vancaester E."/>
            <person name="Stenow R."/>
            <person name="Vandepoele K."/>
            <person name="Ploug H."/>
            <person name="Bruchert V."/>
            <person name="Godhe A."/>
            <person name="Topel M."/>
        </authorList>
    </citation>
    <scope>NUCLEOTIDE SEQUENCE</scope>
    <source>
        <strain evidence="2">R05AC</strain>
    </source>
</reference>
<feature type="region of interest" description="Disordered" evidence="1">
    <location>
        <begin position="22"/>
        <end position="61"/>
    </location>
</feature>
<dbReference type="Proteomes" id="UP001224775">
    <property type="component" value="Unassembled WGS sequence"/>
</dbReference>
<name>A0AAD8YH68_9STRA</name>
<gene>
    <name evidence="2" type="ORF">QTG54_004402</name>
</gene>
<accession>A0AAD8YH68</accession>